<dbReference type="KEGG" id="vg:4960840"/>
<dbReference type="InterPro" id="IPR019436">
    <property type="entry name" value="Say1-like"/>
</dbReference>
<dbReference type="Pfam" id="PF10340">
    <property type="entry name" value="Say1_Mug180"/>
    <property type="match status" value="1"/>
</dbReference>
<dbReference type="Gene3D" id="3.40.50.1820">
    <property type="entry name" value="alpha/beta hydrolase"/>
    <property type="match status" value="1"/>
</dbReference>
<evidence type="ECO:0000313" key="3">
    <source>
        <dbReference type="EMBL" id="ABO45352.1"/>
    </source>
</evidence>
<dbReference type="InterPro" id="IPR002168">
    <property type="entry name" value="Lipase_GDXG_HIS_AS"/>
</dbReference>
<dbReference type="OrthoDB" id="13623at10239"/>
<keyword evidence="2" id="KW-0472">Membrane</keyword>
<protein>
    <submittedName>
        <fullName evidence="3">Uncharacterized protein</fullName>
    </submittedName>
</protein>
<proteinExistence type="inferred from homology"/>
<accession>A4L1Y2</accession>
<dbReference type="GeneID" id="4960840"/>
<organism evidence="3 4">
    <name type="scientific">Gryllus bimaculatus nudivirus</name>
    <dbReference type="NCBI Taxonomy" id="432587"/>
    <lineage>
        <taxon>Viruses</taxon>
        <taxon>Viruses incertae sedis</taxon>
        <taxon>Naldaviricetes</taxon>
        <taxon>Lefavirales</taxon>
        <taxon>Nudiviridae</taxon>
        <taxon>Alphanudivirus</taxon>
        <taxon>Alphanudivirus grybimaculati</taxon>
    </lineage>
</organism>
<evidence type="ECO:0000313" key="4">
    <source>
        <dbReference type="Proteomes" id="UP000203733"/>
    </source>
</evidence>
<dbReference type="SUPFAM" id="SSF53474">
    <property type="entry name" value="alpha/beta-Hydrolases"/>
    <property type="match status" value="1"/>
</dbReference>
<feature type="transmembrane region" description="Helical" evidence="2">
    <location>
        <begin position="6"/>
        <end position="26"/>
    </location>
</feature>
<dbReference type="ESTHER" id="9viru-a4l1y2">
    <property type="family name" value="Steryl_acetyl_hydrolase"/>
</dbReference>
<keyword evidence="2" id="KW-1133">Transmembrane helix</keyword>
<evidence type="ECO:0000256" key="2">
    <source>
        <dbReference type="SAM" id="Phobius"/>
    </source>
</evidence>
<keyword evidence="4" id="KW-1185">Reference proteome</keyword>
<reference evidence="3 4" key="1">
    <citation type="journal article" date="2007" name="J. Virol.">
        <title>The genome of Gryllus bimaculatus nudivirus indicates an ancient diversification of baculovirus-related nonoccluded nudiviruses of insects.</title>
        <authorList>
            <person name="Wang Y."/>
            <person name="Kleespies R.G."/>
            <person name="Huger A.M."/>
            <person name="Jehle J.A."/>
        </authorList>
    </citation>
    <scope>NUCLEOTIDE SEQUENCE [LARGE SCALE GENOMIC DNA]</scope>
</reference>
<dbReference type="RefSeq" id="YP_001111286.1">
    <property type="nucleotide sequence ID" value="NC_009240.1"/>
</dbReference>
<keyword evidence="2" id="KW-0812">Transmembrane</keyword>
<dbReference type="InterPro" id="IPR029058">
    <property type="entry name" value="AB_hydrolase_fold"/>
</dbReference>
<dbReference type="PROSITE" id="PS01173">
    <property type="entry name" value="LIPASE_GDXG_HIS"/>
    <property type="match status" value="1"/>
</dbReference>
<dbReference type="GO" id="GO:0016787">
    <property type="term" value="F:hydrolase activity"/>
    <property type="evidence" value="ECO:0007669"/>
    <property type="project" value="InterPro"/>
</dbReference>
<dbReference type="Proteomes" id="UP000203733">
    <property type="component" value="Segment"/>
</dbReference>
<dbReference type="EMBL" id="EF203088">
    <property type="protein sequence ID" value="ABO45352.1"/>
    <property type="molecule type" value="Genomic_DNA"/>
</dbReference>
<evidence type="ECO:0000256" key="1">
    <source>
        <dbReference type="ARBA" id="ARBA00010515"/>
    </source>
</evidence>
<comment type="similarity">
    <text evidence="1">Belongs to the 'GDXG' lipolytic enzyme family.</text>
</comment>
<sequence>MYWTLFKILFSVIVILIFIIFISYPAPIKNMISKMHIAPIYNLNTQYGKEYEKDGYTLYSSNKTVSNLLVWFHGGAFLYSDRKTAYGFLNNLFEYIKDDCDILVFDYPVRFSNTVRDSMLRCNSIIKKFIFKYKSFYCGGMSAGCLLMGTFIKKETVRGVAEKIQVPVIGVIFKAMIGLCGVYETNFNDSKLLNVAFDFYIMSGTPYPKLYTCYGINLDKLIIGAISEYLYQQTYKYANTEPCNKIIYQNKNLTHSFPLLLNTSESKECIKKIAEFLNDKFKFYD</sequence>
<name>A4L1Y2_9VIRU</name>